<dbReference type="AlphaFoldDB" id="A0A7Y3W4P7"/>
<dbReference type="InterPro" id="IPR036249">
    <property type="entry name" value="Thioredoxin-like_sf"/>
</dbReference>
<dbReference type="Proteomes" id="UP000536835">
    <property type="component" value="Unassembled WGS sequence"/>
</dbReference>
<evidence type="ECO:0000313" key="3">
    <source>
        <dbReference type="Proteomes" id="UP000536835"/>
    </source>
</evidence>
<reference evidence="2 3" key="1">
    <citation type="submission" date="2020-05" db="EMBL/GenBank/DDBJ databases">
        <title>Parvularcula mediterraneae sp. nov., isolated from polypropylene straw from shallow seawater of the seashore of Laganas in Zakynthos island, Greece.</title>
        <authorList>
            <person name="Szabo I."/>
            <person name="Al-Omari J."/>
            <person name="Rado J."/>
            <person name="Szerdahelyi G.S."/>
        </authorList>
    </citation>
    <scope>NUCLEOTIDE SEQUENCE [LARGE SCALE GENOMIC DNA]</scope>
    <source>
        <strain evidence="2 3">ZS-1/3</strain>
    </source>
</reference>
<feature type="domain" description="DSBA-like thioredoxin" evidence="1">
    <location>
        <begin position="5"/>
        <end position="187"/>
    </location>
</feature>
<dbReference type="PANTHER" id="PTHR42943:SF2">
    <property type="entry name" value="GLUTATHIONE S-TRANSFERASE KAPPA 1"/>
    <property type="match status" value="1"/>
</dbReference>
<keyword evidence="3" id="KW-1185">Reference proteome</keyword>
<dbReference type="EMBL" id="JABFCX010000002">
    <property type="protein sequence ID" value="NNU15759.1"/>
    <property type="molecule type" value="Genomic_DNA"/>
</dbReference>
<evidence type="ECO:0000259" key="1">
    <source>
        <dbReference type="Pfam" id="PF01323"/>
    </source>
</evidence>
<dbReference type="InterPro" id="IPR001853">
    <property type="entry name" value="DSBA-like_thioredoxin_dom"/>
</dbReference>
<sequence length="191" mass="21122">MTDLRIYFHPRSPYSRLGLHIVRQERLAERADLSVHVFEGPPEGTAFLNPTDSKPKLRYILQDAPRMTLRAGLAIAPPLRPEPDYAAGIAAFYQAREQGKGLDFAIALSDARWGRSADIADESVLQECAEEAGVELGGGTDTEAHRAEDRAWISKDQVFGVPFAVIDRSGKTEPFWGQERFALIAESLIEG</sequence>
<accession>A0A7Y3W4P7</accession>
<dbReference type="GO" id="GO:0016491">
    <property type="term" value="F:oxidoreductase activity"/>
    <property type="evidence" value="ECO:0007669"/>
    <property type="project" value="InterPro"/>
</dbReference>
<name>A0A7Y3W4P7_9PROT</name>
<dbReference type="Pfam" id="PF01323">
    <property type="entry name" value="DSBA"/>
    <property type="match status" value="1"/>
</dbReference>
<proteinExistence type="predicted"/>
<dbReference type="PANTHER" id="PTHR42943">
    <property type="entry name" value="GLUTATHIONE S-TRANSFERASE KAPPA"/>
    <property type="match status" value="1"/>
</dbReference>
<gene>
    <name evidence="2" type="ORF">HK107_05425</name>
</gene>
<organism evidence="2 3">
    <name type="scientific">Parvularcula mediterranea</name>
    <dbReference type="NCBI Taxonomy" id="2732508"/>
    <lineage>
        <taxon>Bacteria</taxon>
        <taxon>Pseudomonadati</taxon>
        <taxon>Pseudomonadota</taxon>
        <taxon>Alphaproteobacteria</taxon>
        <taxon>Parvularculales</taxon>
        <taxon>Parvularculaceae</taxon>
        <taxon>Parvularcula</taxon>
    </lineage>
</organism>
<comment type="caution">
    <text evidence="2">The sequence shown here is derived from an EMBL/GenBank/DDBJ whole genome shotgun (WGS) entry which is preliminary data.</text>
</comment>
<dbReference type="SUPFAM" id="SSF52833">
    <property type="entry name" value="Thioredoxin-like"/>
    <property type="match status" value="1"/>
</dbReference>
<dbReference type="Gene3D" id="3.40.30.10">
    <property type="entry name" value="Glutaredoxin"/>
    <property type="match status" value="1"/>
</dbReference>
<dbReference type="RefSeq" id="WP_173197438.1">
    <property type="nucleotide sequence ID" value="NZ_JABFCX010000002.1"/>
</dbReference>
<protein>
    <recommendedName>
        <fullName evidence="1">DSBA-like thioredoxin domain-containing protein</fullName>
    </recommendedName>
</protein>
<dbReference type="InterPro" id="IPR051924">
    <property type="entry name" value="GST_Kappa/NadH"/>
</dbReference>
<evidence type="ECO:0000313" key="2">
    <source>
        <dbReference type="EMBL" id="NNU15759.1"/>
    </source>
</evidence>